<accession>D8MW38</accession>
<proteinExistence type="inferred from homology"/>
<comment type="subcellular location">
    <subcellularLocation>
        <location evidence="1">Periplasm</location>
    </subcellularLocation>
</comment>
<comment type="similarity">
    <text evidence="2">Belongs to the periplasmic pilus chaperone family.</text>
</comment>
<organism evidence="10">
    <name type="scientific">Erwinia billingiae (strain Eb661)</name>
    <dbReference type="NCBI Taxonomy" id="634500"/>
    <lineage>
        <taxon>Bacteria</taxon>
        <taxon>Pseudomonadati</taxon>
        <taxon>Pseudomonadota</taxon>
        <taxon>Gammaproteobacteria</taxon>
        <taxon>Enterobacterales</taxon>
        <taxon>Erwiniaceae</taxon>
        <taxon>Erwinia</taxon>
    </lineage>
</organism>
<dbReference type="AlphaFoldDB" id="D8MW38"/>
<dbReference type="Pfam" id="PF00345">
    <property type="entry name" value="PapD_N"/>
    <property type="match status" value="1"/>
</dbReference>
<dbReference type="eggNOG" id="COG3121">
    <property type="taxonomic scope" value="Bacteria"/>
</dbReference>
<evidence type="ECO:0000256" key="5">
    <source>
        <dbReference type="ARBA" id="ARBA00023186"/>
    </source>
</evidence>
<dbReference type="GO" id="GO:0030288">
    <property type="term" value="C:outer membrane-bounded periplasmic space"/>
    <property type="evidence" value="ECO:0007669"/>
    <property type="project" value="InterPro"/>
</dbReference>
<dbReference type="GO" id="GO:0071555">
    <property type="term" value="P:cell wall organization"/>
    <property type="evidence" value="ECO:0007669"/>
    <property type="project" value="InterPro"/>
</dbReference>
<evidence type="ECO:0000313" key="9">
    <source>
        <dbReference type="EMBL" id="CAX61045.1"/>
    </source>
</evidence>
<dbReference type="InterPro" id="IPR008962">
    <property type="entry name" value="PapD-like_sf"/>
</dbReference>
<evidence type="ECO:0000313" key="10">
    <source>
        <dbReference type="Proteomes" id="UP000008793"/>
    </source>
</evidence>
<dbReference type="InterPro" id="IPR050643">
    <property type="entry name" value="Periplasmic_pilus_chap"/>
</dbReference>
<evidence type="ECO:0000256" key="1">
    <source>
        <dbReference type="ARBA" id="ARBA00004418"/>
    </source>
</evidence>
<keyword evidence="3 6" id="KW-0732">Signal</keyword>
<dbReference type="GeneID" id="90513478"/>
<evidence type="ECO:0000259" key="8">
    <source>
        <dbReference type="Pfam" id="PF02753"/>
    </source>
</evidence>
<dbReference type="InterPro" id="IPR001829">
    <property type="entry name" value="Pili_assmbl_chaperone_bac"/>
</dbReference>
<dbReference type="PANTHER" id="PTHR30251">
    <property type="entry name" value="PILUS ASSEMBLY CHAPERONE"/>
    <property type="match status" value="1"/>
</dbReference>
<feature type="chain" id="PRO_5003118285" evidence="6">
    <location>
        <begin position="21"/>
        <end position="229"/>
    </location>
</feature>
<dbReference type="EMBL" id="FP236843">
    <property type="protein sequence ID" value="CAX61045.1"/>
    <property type="molecule type" value="Genomic_DNA"/>
</dbReference>
<dbReference type="SUPFAM" id="SSF49584">
    <property type="entry name" value="Periplasmic chaperone C-domain"/>
    <property type="match status" value="1"/>
</dbReference>
<name>D8MW38_ERWBE</name>
<keyword evidence="5" id="KW-0143">Chaperone</keyword>
<protein>
    <submittedName>
        <fullName evidence="9">Putative fimbrial chaperone</fullName>
    </submittedName>
</protein>
<evidence type="ECO:0000259" key="7">
    <source>
        <dbReference type="Pfam" id="PF00345"/>
    </source>
</evidence>
<dbReference type="Gene3D" id="2.60.40.10">
    <property type="entry name" value="Immunoglobulins"/>
    <property type="match status" value="2"/>
</dbReference>
<dbReference type="InterPro" id="IPR016148">
    <property type="entry name" value="Pili_assmbl_chaperone_C"/>
</dbReference>
<feature type="domain" description="Pili assembly chaperone N-terminal" evidence="7">
    <location>
        <begin position="22"/>
        <end position="143"/>
    </location>
</feature>
<reference evidence="9 10" key="1">
    <citation type="journal article" date="2010" name="BMC Genomics">
        <title>Genome comparison of the epiphytic bacteria Erwinia billingiae and E. tasmaniensis with the pear pathogen E. pyrifoliae.</title>
        <authorList>
            <person name="Kube M."/>
            <person name="Migdoll A.M."/>
            <person name="Gehring I."/>
            <person name="Heitmann K."/>
            <person name="Mayer Y."/>
            <person name="Kuhl H."/>
            <person name="Knaust F."/>
            <person name="Geider K."/>
            <person name="Reinhardt R."/>
        </authorList>
    </citation>
    <scope>NUCLEOTIDE SEQUENCE [LARGE SCALE GENOMIC DNA]</scope>
    <source>
        <strain evidence="9 10">Eb661</strain>
    </source>
</reference>
<sequence>MKHTKLILGIALLLPLICQADGLTLGATRLIYEAGKKEASVPLRNGPRQAPQLVQNWVSNFDSRDTNNIPFINTPPLFKLPAGGESPVRVVYVGSPTALPKDRESLFLLNIRTIPAVEKKQNPTRLTIATQNIIKLIYRPEGLTARGAAAAGEKLQISAGSGRVIIKNPTPYVVTLTQVTVNGSKIENPGTLRPLSSLEIALPASALRTFSWSTINDWGGTTPSRTVNF</sequence>
<evidence type="ECO:0000256" key="4">
    <source>
        <dbReference type="ARBA" id="ARBA00022764"/>
    </source>
</evidence>
<dbReference type="PANTHER" id="PTHR30251:SF0">
    <property type="entry name" value="FIMBRIAL CHAPERONE PROTEIN ELFD-RELATED"/>
    <property type="match status" value="1"/>
</dbReference>
<dbReference type="InterPro" id="IPR036316">
    <property type="entry name" value="Pili_assmbl_chap_C_dom_sf"/>
</dbReference>
<dbReference type="HOGENOM" id="CLU_070768_2_2_6"/>
<dbReference type="InterPro" id="IPR016147">
    <property type="entry name" value="Pili_assmbl_chaperone_N"/>
</dbReference>
<dbReference type="SUPFAM" id="SSF49354">
    <property type="entry name" value="PapD-like"/>
    <property type="match status" value="1"/>
</dbReference>
<keyword evidence="4" id="KW-0574">Periplasm</keyword>
<dbReference type="InterPro" id="IPR013783">
    <property type="entry name" value="Ig-like_fold"/>
</dbReference>
<gene>
    <name evidence="9" type="ordered locus">EbC_35140</name>
</gene>
<dbReference type="Pfam" id="PF02753">
    <property type="entry name" value="PapD_C"/>
    <property type="match status" value="1"/>
</dbReference>
<feature type="signal peptide" evidence="6">
    <location>
        <begin position="1"/>
        <end position="20"/>
    </location>
</feature>
<keyword evidence="10" id="KW-1185">Reference proteome</keyword>
<dbReference type="PRINTS" id="PR00969">
    <property type="entry name" value="CHAPERONPILI"/>
</dbReference>
<dbReference type="RefSeq" id="WP_013203529.1">
    <property type="nucleotide sequence ID" value="NC_014306.1"/>
</dbReference>
<evidence type="ECO:0000256" key="3">
    <source>
        <dbReference type="ARBA" id="ARBA00022729"/>
    </source>
</evidence>
<dbReference type="STRING" id="634500.EbC_35140"/>
<evidence type="ECO:0000256" key="6">
    <source>
        <dbReference type="SAM" id="SignalP"/>
    </source>
</evidence>
<feature type="domain" description="Pili assembly chaperone C-terminal" evidence="8">
    <location>
        <begin position="166"/>
        <end position="222"/>
    </location>
</feature>
<dbReference type="Proteomes" id="UP000008793">
    <property type="component" value="Chromosome"/>
</dbReference>
<evidence type="ECO:0000256" key="2">
    <source>
        <dbReference type="ARBA" id="ARBA00007399"/>
    </source>
</evidence>
<dbReference type="KEGG" id="ebi:EbC_35140"/>